<dbReference type="KEGG" id="poz:I0K15_09805"/>
<keyword evidence="2" id="KW-1185">Reference proteome</keyword>
<dbReference type="Proteomes" id="UP000594800">
    <property type="component" value="Chromosome"/>
</dbReference>
<protein>
    <submittedName>
        <fullName evidence="1">Uncharacterized protein</fullName>
    </submittedName>
</protein>
<evidence type="ECO:0000313" key="1">
    <source>
        <dbReference type="EMBL" id="QPH55994.1"/>
    </source>
</evidence>
<sequence length="96" mass="11101">MSGNRGRTSLKCRRRSEDPMREYDRLPTELRAWLASAALPWRPRSVRRAFEAAYARTRDEASALRELDRLQSRLLAKDAGKIWGRGHPLAMGEFET</sequence>
<dbReference type="AlphaFoldDB" id="A0A7S9LVG0"/>
<dbReference type="EMBL" id="CP064942">
    <property type="protein sequence ID" value="QPH55994.1"/>
    <property type="molecule type" value="Genomic_DNA"/>
</dbReference>
<name>A0A7S9LVG0_9RHOB</name>
<proteinExistence type="predicted"/>
<dbReference type="Pfam" id="PF20135">
    <property type="entry name" value="DUF6525"/>
    <property type="match status" value="1"/>
</dbReference>
<evidence type="ECO:0000313" key="2">
    <source>
        <dbReference type="Proteomes" id="UP000594800"/>
    </source>
</evidence>
<gene>
    <name evidence="1" type="ORF">I0K15_09805</name>
</gene>
<dbReference type="RefSeq" id="WP_196105254.1">
    <property type="nucleotide sequence ID" value="NZ_CP064942.1"/>
</dbReference>
<reference evidence="1 2" key="1">
    <citation type="submission" date="2020-11" db="EMBL/GenBank/DDBJ databases">
        <title>Description of Pontivivens ytuae sp. nov. isolated from deep sea sediment of Mariana Trench.</title>
        <authorList>
            <person name="Wang Z."/>
            <person name="Sun Q.-L."/>
            <person name="Xu X.-D."/>
            <person name="Tang Y.-Z."/>
            <person name="Zhang J."/>
        </authorList>
    </citation>
    <scope>NUCLEOTIDE SEQUENCE [LARGE SCALE GENOMIC DNA]</scope>
    <source>
        <strain evidence="1 2">MT2928</strain>
    </source>
</reference>
<organism evidence="1 2">
    <name type="scientific">Pontivivens ytuae</name>
    <dbReference type="NCBI Taxonomy" id="2789856"/>
    <lineage>
        <taxon>Bacteria</taxon>
        <taxon>Pseudomonadati</taxon>
        <taxon>Pseudomonadota</taxon>
        <taxon>Alphaproteobacteria</taxon>
        <taxon>Rhodobacterales</taxon>
        <taxon>Paracoccaceae</taxon>
        <taxon>Pontivivens</taxon>
    </lineage>
</organism>
<dbReference type="InterPro" id="IPR045386">
    <property type="entry name" value="DUF6525"/>
</dbReference>
<accession>A0A7S9LVG0</accession>